<protein>
    <submittedName>
        <fullName evidence="2">Uncharacterized protein</fullName>
    </submittedName>
</protein>
<evidence type="ECO:0000313" key="3">
    <source>
        <dbReference type="Proteomes" id="UP000823823"/>
    </source>
</evidence>
<accession>A0A9D2LDG0</accession>
<proteinExistence type="predicted"/>
<feature type="region of interest" description="Disordered" evidence="1">
    <location>
        <begin position="42"/>
        <end position="63"/>
    </location>
</feature>
<organism evidence="2 3">
    <name type="scientific">Candidatus Brachybacterium merdavium</name>
    <dbReference type="NCBI Taxonomy" id="2838513"/>
    <lineage>
        <taxon>Bacteria</taxon>
        <taxon>Bacillati</taxon>
        <taxon>Actinomycetota</taxon>
        <taxon>Actinomycetes</taxon>
        <taxon>Micrococcales</taxon>
        <taxon>Dermabacteraceae</taxon>
        <taxon>Brachybacterium</taxon>
    </lineage>
</organism>
<comment type="caution">
    <text evidence="2">The sequence shown here is derived from an EMBL/GenBank/DDBJ whole genome shotgun (WGS) entry which is preliminary data.</text>
</comment>
<reference evidence="2" key="2">
    <citation type="submission" date="2021-04" db="EMBL/GenBank/DDBJ databases">
        <authorList>
            <person name="Gilroy R."/>
        </authorList>
    </citation>
    <scope>NUCLEOTIDE SEQUENCE</scope>
    <source>
        <strain evidence="2">ChiHjej13B12-24818</strain>
    </source>
</reference>
<dbReference type="EMBL" id="DWZH01000053">
    <property type="protein sequence ID" value="HJB10321.1"/>
    <property type="molecule type" value="Genomic_DNA"/>
</dbReference>
<evidence type="ECO:0000256" key="1">
    <source>
        <dbReference type="SAM" id="MobiDB-lite"/>
    </source>
</evidence>
<dbReference type="AlphaFoldDB" id="A0A9D2LDG0"/>
<name>A0A9D2LDG0_9MICO</name>
<dbReference type="Proteomes" id="UP000823823">
    <property type="component" value="Unassembled WGS sequence"/>
</dbReference>
<sequence length="63" mass="7030">MKNATISTSRTRATTSDDALIEYRPLSSDWGDVTALRALRSRKARSARRGADPTVLGARRLRR</sequence>
<reference evidence="2" key="1">
    <citation type="journal article" date="2021" name="PeerJ">
        <title>Extensive microbial diversity within the chicken gut microbiome revealed by metagenomics and culture.</title>
        <authorList>
            <person name="Gilroy R."/>
            <person name="Ravi A."/>
            <person name="Getino M."/>
            <person name="Pursley I."/>
            <person name="Horton D.L."/>
            <person name="Alikhan N.F."/>
            <person name="Baker D."/>
            <person name="Gharbi K."/>
            <person name="Hall N."/>
            <person name="Watson M."/>
            <person name="Adriaenssens E.M."/>
            <person name="Foster-Nyarko E."/>
            <person name="Jarju S."/>
            <person name="Secka A."/>
            <person name="Antonio M."/>
            <person name="Oren A."/>
            <person name="Chaudhuri R.R."/>
            <person name="La Ragione R."/>
            <person name="Hildebrand F."/>
            <person name="Pallen M.J."/>
        </authorList>
    </citation>
    <scope>NUCLEOTIDE SEQUENCE</scope>
    <source>
        <strain evidence="2">ChiHjej13B12-24818</strain>
    </source>
</reference>
<gene>
    <name evidence="2" type="ORF">H9786_07285</name>
</gene>
<evidence type="ECO:0000313" key="2">
    <source>
        <dbReference type="EMBL" id="HJB10321.1"/>
    </source>
</evidence>